<evidence type="ECO:0000256" key="9">
    <source>
        <dbReference type="ARBA" id="ARBA00023224"/>
    </source>
</evidence>
<dbReference type="Pfam" id="PF00015">
    <property type="entry name" value="MCPsignal"/>
    <property type="match status" value="1"/>
</dbReference>
<feature type="transmembrane region" description="Helical" evidence="12">
    <location>
        <begin position="256"/>
        <end position="275"/>
    </location>
</feature>
<evidence type="ECO:0000256" key="7">
    <source>
        <dbReference type="ARBA" id="ARBA00022989"/>
    </source>
</evidence>
<comment type="similarity">
    <text evidence="10">Belongs to the methyl-accepting chemotaxis (MCP) protein family.</text>
</comment>
<feature type="transmembrane region" description="Helical" evidence="12">
    <location>
        <begin position="78"/>
        <end position="101"/>
    </location>
</feature>
<dbReference type="InterPro" id="IPR003660">
    <property type="entry name" value="HAMP_dom"/>
</dbReference>
<dbReference type="AlphaFoldDB" id="A0A6J5BCG7"/>
<evidence type="ECO:0000259" key="13">
    <source>
        <dbReference type="PROSITE" id="PS50111"/>
    </source>
</evidence>
<name>A0A6J5BCG7_9BURK</name>
<evidence type="ECO:0000256" key="2">
    <source>
        <dbReference type="ARBA" id="ARBA00022475"/>
    </source>
</evidence>
<dbReference type="Gene3D" id="1.10.287.950">
    <property type="entry name" value="Methyl-accepting chemotaxis protein"/>
    <property type="match status" value="1"/>
</dbReference>
<evidence type="ECO:0000256" key="4">
    <source>
        <dbReference type="ARBA" id="ARBA00022500"/>
    </source>
</evidence>
<evidence type="ECO:0000259" key="14">
    <source>
        <dbReference type="PROSITE" id="PS50885"/>
    </source>
</evidence>
<dbReference type="CDD" id="cd06225">
    <property type="entry name" value="HAMP"/>
    <property type="match status" value="1"/>
</dbReference>
<evidence type="ECO:0000256" key="10">
    <source>
        <dbReference type="ARBA" id="ARBA00029447"/>
    </source>
</evidence>
<dbReference type="PANTHER" id="PTHR43531:SF14">
    <property type="entry name" value="METHYL-ACCEPTING CHEMOTAXIS PROTEIN I-RELATED"/>
    <property type="match status" value="1"/>
</dbReference>
<dbReference type="EMBL" id="CADIJZ010000012">
    <property type="protein sequence ID" value="CAB3698790.1"/>
    <property type="molecule type" value="Genomic_DNA"/>
</dbReference>
<dbReference type="GO" id="GO:0007165">
    <property type="term" value="P:signal transduction"/>
    <property type="evidence" value="ECO:0007669"/>
    <property type="project" value="UniProtKB-KW"/>
</dbReference>
<dbReference type="FunFam" id="1.10.287.950:FF:000001">
    <property type="entry name" value="Methyl-accepting chemotaxis sensory transducer"/>
    <property type="match status" value="1"/>
</dbReference>
<dbReference type="PROSITE" id="PS50885">
    <property type="entry name" value="HAMP"/>
    <property type="match status" value="1"/>
</dbReference>
<feature type="domain" description="Methyl-accepting transducer" evidence="13">
    <location>
        <begin position="338"/>
        <end position="567"/>
    </location>
</feature>
<organism evidence="15 16">
    <name type="scientific">Paraburkholderia rhynchosiae</name>
    <dbReference type="NCBI Taxonomy" id="487049"/>
    <lineage>
        <taxon>Bacteria</taxon>
        <taxon>Pseudomonadati</taxon>
        <taxon>Pseudomonadota</taxon>
        <taxon>Betaproteobacteria</taxon>
        <taxon>Burkholderiales</taxon>
        <taxon>Burkholderiaceae</taxon>
        <taxon>Paraburkholderia</taxon>
    </lineage>
</organism>
<dbReference type="InterPro" id="IPR051310">
    <property type="entry name" value="MCP_chemotaxis"/>
</dbReference>
<dbReference type="InterPro" id="IPR004089">
    <property type="entry name" value="MCPsignal_dom"/>
</dbReference>
<evidence type="ECO:0000256" key="5">
    <source>
        <dbReference type="ARBA" id="ARBA00022519"/>
    </source>
</evidence>
<dbReference type="InterPro" id="IPR004090">
    <property type="entry name" value="Chemotax_Me-accpt_rcpt"/>
</dbReference>
<dbReference type="Proteomes" id="UP000494205">
    <property type="component" value="Unassembled WGS sequence"/>
</dbReference>
<keyword evidence="8 12" id="KW-0472">Membrane</keyword>
<evidence type="ECO:0000256" key="6">
    <source>
        <dbReference type="ARBA" id="ARBA00022692"/>
    </source>
</evidence>
<dbReference type="SMART" id="SM00304">
    <property type="entry name" value="HAMP"/>
    <property type="match status" value="1"/>
</dbReference>
<sequence>MHTANLFPRVAIRYINVALPQISGGVPAVKLWVGFRSLIPFTARSLLSGGTDRVRQRVTAVRSCLMPMRRHITIRGGLAATIAGYTLLLMLVIVAGIAGLYDSSTALRDMYQDDTASLLHLKTSSERLLQLRGGLGETEQIISAGQPAKAAIAQLHVLLDASNRELDAYRALHVPDSIEQPLVDAMNAKRQQLLNQVFERALKQLDDDNLVDFLATQREAPAALFADYQAALTALENYQVERERARFGHAEARLHIMLWALGITGGVALFIGVLAQRILARAIVQPINMAVDHFGRIADGDLTGAIAVQRNNEMGYLLDALKGMQNSLVQTVQKVRASTEAIVHDARAIAGGSLDLSARTEQHAASLQQAAASMEQLTATVRQNADNARSAVELATGASDIASRGGQVVNQVVATMDAISGSSNRIVGIVGVIEGIAFQTNILALNAAVEAARAGEQGRGFAVVAAEVRNLAQRSAAAAREINEVIGDSTIKVKDGSTLVARAGATMDEVVQAVRRVTAIMTEISLASSEQTAGIELVNTSVTQMEEMTQHNSALVEEASAAAVSLEEQSRELNDAVAVFRLKEDVALA</sequence>
<proteinExistence type="inferred from homology"/>
<dbReference type="Pfam" id="PF00672">
    <property type="entry name" value="HAMP"/>
    <property type="match status" value="1"/>
</dbReference>
<keyword evidence="3" id="KW-0488">Methylation</keyword>
<dbReference type="Pfam" id="PF02203">
    <property type="entry name" value="TarH"/>
    <property type="match status" value="1"/>
</dbReference>
<evidence type="ECO:0000256" key="12">
    <source>
        <dbReference type="SAM" id="Phobius"/>
    </source>
</evidence>
<dbReference type="PRINTS" id="PR00260">
    <property type="entry name" value="CHEMTRNSDUCR"/>
</dbReference>
<dbReference type="PROSITE" id="PS50111">
    <property type="entry name" value="CHEMOTAXIS_TRANSDUC_2"/>
    <property type="match status" value="1"/>
</dbReference>
<evidence type="ECO:0000256" key="1">
    <source>
        <dbReference type="ARBA" id="ARBA00004429"/>
    </source>
</evidence>
<evidence type="ECO:0000313" key="15">
    <source>
        <dbReference type="EMBL" id="CAB3698790.1"/>
    </source>
</evidence>
<accession>A0A6J5BCG7</accession>
<evidence type="ECO:0000256" key="3">
    <source>
        <dbReference type="ARBA" id="ARBA00022481"/>
    </source>
</evidence>
<evidence type="ECO:0000256" key="8">
    <source>
        <dbReference type="ARBA" id="ARBA00023136"/>
    </source>
</evidence>
<keyword evidence="2" id="KW-1003">Cell membrane</keyword>
<dbReference type="SMART" id="SM00283">
    <property type="entry name" value="MA"/>
    <property type="match status" value="1"/>
</dbReference>
<comment type="subcellular location">
    <subcellularLocation>
        <location evidence="1">Cell inner membrane</location>
        <topology evidence="1">Multi-pass membrane protein</topology>
    </subcellularLocation>
</comment>
<evidence type="ECO:0000313" key="16">
    <source>
        <dbReference type="Proteomes" id="UP000494205"/>
    </source>
</evidence>
<feature type="domain" description="HAMP" evidence="14">
    <location>
        <begin position="281"/>
        <end position="333"/>
    </location>
</feature>
<keyword evidence="7 12" id="KW-1133">Transmembrane helix</keyword>
<keyword evidence="9 11" id="KW-0807">Transducer</keyword>
<keyword evidence="5" id="KW-0997">Cell inner membrane</keyword>
<dbReference type="GO" id="GO:0005886">
    <property type="term" value="C:plasma membrane"/>
    <property type="evidence" value="ECO:0007669"/>
    <property type="project" value="UniProtKB-SubCell"/>
</dbReference>
<keyword evidence="6 12" id="KW-0812">Transmembrane</keyword>
<dbReference type="CDD" id="cd11386">
    <property type="entry name" value="MCP_signal"/>
    <property type="match status" value="1"/>
</dbReference>
<dbReference type="PANTHER" id="PTHR43531">
    <property type="entry name" value="PROTEIN ICFG"/>
    <property type="match status" value="1"/>
</dbReference>
<evidence type="ECO:0008006" key="17">
    <source>
        <dbReference type="Google" id="ProtNLM"/>
    </source>
</evidence>
<reference evidence="15 16" key="1">
    <citation type="submission" date="2020-04" db="EMBL/GenBank/DDBJ databases">
        <authorList>
            <person name="De Canck E."/>
        </authorList>
    </citation>
    <scope>NUCLEOTIDE SEQUENCE [LARGE SCALE GENOMIC DNA]</scope>
    <source>
        <strain evidence="15 16">LMG 27174</strain>
    </source>
</reference>
<dbReference type="GO" id="GO:0006935">
    <property type="term" value="P:chemotaxis"/>
    <property type="evidence" value="ECO:0007669"/>
    <property type="project" value="UniProtKB-KW"/>
</dbReference>
<keyword evidence="4" id="KW-0145">Chemotaxis</keyword>
<dbReference type="GO" id="GO:0004888">
    <property type="term" value="F:transmembrane signaling receptor activity"/>
    <property type="evidence" value="ECO:0007669"/>
    <property type="project" value="InterPro"/>
</dbReference>
<protein>
    <recommendedName>
        <fullName evidence="17">Methyl-accepting chemotaxis protein</fullName>
    </recommendedName>
</protein>
<evidence type="ECO:0000256" key="11">
    <source>
        <dbReference type="PROSITE-ProRule" id="PRU00284"/>
    </source>
</evidence>
<dbReference type="InterPro" id="IPR003122">
    <property type="entry name" value="Tar_rcpt_lig-bd"/>
</dbReference>
<gene>
    <name evidence="15" type="ORF">LMG27174_03562</name>
</gene>
<dbReference type="SUPFAM" id="SSF58104">
    <property type="entry name" value="Methyl-accepting chemotaxis protein (MCP) signaling domain"/>
    <property type="match status" value="1"/>
</dbReference>